<keyword evidence="3" id="KW-1185">Reference proteome</keyword>
<protein>
    <submittedName>
        <fullName evidence="2">Uncharacterized protein</fullName>
    </submittedName>
</protein>
<evidence type="ECO:0000256" key="1">
    <source>
        <dbReference type="SAM" id="Phobius"/>
    </source>
</evidence>
<keyword evidence="1" id="KW-0472">Membrane</keyword>
<evidence type="ECO:0000313" key="3">
    <source>
        <dbReference type="Proteomes" id="UP001601422"/>
    </source>
</evidence>
<keyword evidence="1" id="KW-0812">Transmembrane</keyword>
<name>A0ABW6N1S5_9ACTN</name>
<proteinExistence type="predicted"/>
<keyword evidence="1" id="KW-1133">Transmembrane helix</keyword>
<sequence>MAPRLKRRTSGNSKPYGTLIPATAVTAALLTAITVGIAVGSWAGGFALKSALGLSPTGDLRVLRPARDQVLAVVGALGQSDNRCCFAGVLMHSGGLAVGSLPWPDGWDEQAD</sequence>
<comment type="caution">
    <text evidence="2">The sequence shown here is derived from an EMBL/GenBank/DDBJ whole genome shotgun (WGS) entry which is preliminary data.</text>
</comment>
<accession>A0ABW6N1S5</accession>
<gene>
    <name evidence="2" type="ORF">ACFYQT_23640</name>
</gene>
<evidence type="ECO:0000313" key="2">
    <source>
        <dbReference type="EMBL" id="MFF0006417.1"/>
    </source>
</evidence>
<dbReference type="Proteomes" id="UP001601422">
    <property type="component" value="Unassembled WGS sequence"/>
</dbReference>
<dbReference type="RefSeq" id="WP_361953977.1">
    <property type="nucleotide sequence ID" value="NZ_JBEXWI010000086.1"/>
</dbReference>
<feature type="transmembrane region" description="Helical" evidence="1">
    <location>
        <begin position="20"/>
        <end position="43"/>
    </location>
</feature>
<organism evidence="2 3">
    <name type="scientific">Streptomyces tibetensis</name>
    <dbReference type="NCBI Taxonomy" id="2382123"/>
    <lineage>
        <taxon>Bacteria</taxon>
        <taxon>Bacillati</taxon>
        <taxon>Actinomycetota</taxon>
        <taxon>Actinomycetes</taxon>
        <taxon>Kitasatosporales</taxon>
        <taxon>Streptomycetaceae</taxon>
        <taxon>Streptomyces</taxon>
    </lineage>
</organism>
<dbReference type="EMBL" id="JBIAJP010000006">
    <property type="protein sequence ID" value="MFF0006417.1"/>
    <property type="molecule type" value="Genomic_DNA"/>
</dbReference>
<reference evidence="2 3" key="1">
    <citation type="submission" date="2024-10" db="EMBL/GenBank/DDBJ databases">
        <title>The Natural Products Discovery Center: Release of the First 8490 Sequenced Strains for Exploring Actinobacteria Biosynthetic Diversity.</title>
        <authorList>
            <person name="Kalkreuter E."/>
            <person name="Kautsar S.A."/>
            <person name="Yang D."/>
            <person name="Bader C.D."/>
            <person name="Teijaro C.N."/>
            <person name="Fluegel L."/>
            <person name="Davis C.M."/>
            <person name="Simpson J.R."/>
            <person name="Lauterbach L."/>
            <person name="Steele A.D."/>
            <person name="Gui C."/>
            <person name="Meng S."/>
            <person name="Li G."/>
            <person name="Viehrig K."/>
            <person name="Ye F."/>
            <person name="Su P."/>
            <person name="Kiefer A.F."/>
            <person name="Nichols A."/>
            <person name="Cepeda A.J."/>
            <person name="Yan W."/>
            <person name="Fan B."/>
            <person name="Jiang Y."/>
            <person name="Adhikari A."/>
            <person name="Zheng C.-J."/>
            <person name="Schuster L."/>
            <person name="Cowan T.M."/>
            <person name="Smanski M.J."/>
            <person name="Chevrette M.G."/>
            <person name="De Carvalho L.P.S."/>
            <person name="Shen B."/>
        </authorList>
    </citation>
    <scope>NUCLEOTIDE SEQUENCE [LARGE SCALE GENOMIC DNA]</scope>
    <source>
        <strain evidence="2 3">NPDC005497</strain>
    </source>
</reference>